<comment type="caution">
    <text evidence="1">The sequence shown here is derived from an EMBL/GenBank/DDBJ whole genome shotgun (WGS) entry which is preliminary data.</text>
</comment>
<keyword evidence="2" id="KW-1185">Reference proteome</keyword>
<reference evidence="1 2" key="1">
    <citation type="journal article" date="2018" name="Evol. Lett.">
        <title>Horizontal gene cluster transfer increased hallucinogenic mushroom diversity.</title>
        <authorList>
            <person name="Reynolds H.T."/>
            <person name="Vijayakumar V."/>
            <person name="Gluck-Thaler E."/>
            <person name="Korotkin H.B."/>
            <person name="Matheny P.B."/>
            <person name="Slot J.C."/>
        </authorList>
    </citation>
    <scope>NUCLEOTIDE SEQUENCE [LARGE SCALE GENOMIC DNA]</scope>
    <source>
        <strain evidence="1 2">SRW20</strain>
    </source>
</reference>
<protein>
    <recommendedName>
        <fullName evidence="3">F-box domain-containing protein</fullName>
    </recommendedName>
</protein>
<dbReference type="OrthoDB" id="3046414at2759"/>
<dbReference type="AlphaFoldDB" id="A0A409WDR7"/>
<evidence type="ECO:0008006" key="3">
    <source>
        <dbReference type="Google" id="ProtNLM"/>
    </source>
</evidence>
<evidence type="ECO:0000313" key="1">
    <source>
        <dbReference type="EMBL" id="PPQ76657.1"/>
    </source>
</evidence>
<dbReference type="EMBL" id="NHYE01005135">
    <property type="protein sequence ID" value="PPQ76657.1"/>
    <property type="molecule type" value="Genomic_DNA"/>
</dbReference>
<accession>A0A409WDR7</accession>
<sequence>MERMFLTRDSKFIILFFDNWALQDIISLGKVNRRCHQNPQHLMYMLSEEQHVLFGPAIFSFFDRRPFQAWPIDICIHVDSMGRFMTWLKKERFIYADGPSGIASFETAVLGELIRTPDVKLKSTGDRNSAEADRAAWGPYIFAKDASQLCRIKVYVVRCEPYRHVMSLRANWKVHKASCRQNRAGAGVLGWENAAMKFNNDYGNYAGTYAIGTVFRLSGTVGFEIPSHRKWKDIWHAYVCIVELQLVREEDQRGNITFKSRFLGAYPAKVEDYLHHRRLKNYRKSVDSLDWPVGVLLVSVLEPNGPFVNIVTAVRPLSKDDLVPPAVFIANMSKVYCLLRILAISKGSHLTQPQSPSSMQPLCSNFELILLKGDVSLILYLFDSWGPREIFTLSATNRRLYSIVRLYTRTRWNVKALIGRFTQHPSALLKLLNEGDGIIFGPAVTKFFDRTLNHPSIIDICLHGRLLENLLTFLEEEGYSYAGWNKRAINLEHYLWSKYAGTPTHELVSSGERNHDEAHRSAWGPYEFSRHAREETRRINLHIVRCEPYRHLLSMHSTGLMNMIAWNRAIALFPTSTFIYRRSFVSAQDSVPAKQHNSDYKIWFDSYATTRKINIVGLTHKVYNHVEIGQRFVGDHHCWIIPFFKDDETPSIRRKAEGLDGLAFEALDWRSGSTRTDSYLRLGEPRIWR</sequence>
<evidence type="ECO:0000313" key="2">
    <source>
        <dbReference type="Proteomes" id="UP000284706"/>
    </source>
</evidence>
<name>A0A409WDR7_9AGAR</name>
<gene>
    <name evidence="1" type="ORF">CVT26_013947</name>
</gene>
<proteinExistence type="predicted"/>
<organism evidence="1 2">
    <name type="scientific">Gymnopilus dilepis</name>
    <dbReference type="NCBI Taxonomy" id="231916"/>
    <lineage>
        <taxon>Eukaryota</taxon>
        <taxon>Fungi</taxon>
        <taxon>Dikarya</taxon>
        <taxon>Basidiomycota</taxon>
        <taxon>Agaricomycotina</taxon>
        <taxon>Agaricomycetes</taxon>
        <taxon>Agaricomycetidae</taxon>
        <taxon>Agaricales</taxon>
        <taxon>Agaricineae</taxon>
        <taxon>Hymenogastraceae</taxon>
        <taxon>Gymnopilus</taxon>
    </lineage>
</organism>
<dbReference type="Proteomes" id="UP000284706">
    <property type="component" value="Unassembled WGS sequence"/>
</dbReference>
<dbReference type="InParanoid" id="A0A409WDR7"/>